<keyword evidence="1" id="KW-0472">Membrane</keyword>
<dbReference type="OrthoDB" id="7510986at2"/>
<evidence type="ECO:0000313" key="2">
    <source>
        <dbReference type="EMBL" id="PNU02705.1"/>
    </source>
</evidence>
<keyword evidence="3" id="KW-1185">Reference proteome</keyword>
<feature type="transmembrane region" description="Helical" evidence="1">
    <location>
        <begin position="56"/>
        <end position="83"/>
    </location>
</feature>
<reference evidence="2 3" key="1">
    <citation type="submission" date="2016-05" db="EMBL/GenBank/DDBJ databases">
        <title>Complete genome sequence of Novosphingobium guangzhouense SA925(T).</title>
        <authorList>
            <person name="Sha S."/>
        </authorList>
    </citation>
    <scope>NUCLEOTIDE SEQUENCE [LARGE SCALE GENOMIC DNA]</scope>
    <source>
        <strain evidence="2 3">SA925</strain>
    </source>
</reference>
<dbReference type="RefSeq" id="WP_103098471.1">
    <property type="nucleotide sequence ID" value="NZ_LYMM01000068.1"/>
</dbReference>
<proteinExistence type="predicted"/>
<gene>
    <name evidence="2" type="ORF">A8V01_25890</name>
</gene>
<accession>A0A2K2FV84</accession>
<evidence type="ECO:0000313" key="3">
    <source>
        <dbReference type="Proteomes" id="UP000236327"/>
    </source>
</evidence>
<organism evidence="2 3">
    <name type="scientific">Novosphingobium guangzhouense</name>
    <dbReference type="NCBI Taxonomy" id="1850347"/>
    <lineage>
        <taxon>Bacteria</taxon>
        <taxon>Pseudomonadati</taxon>
        <taxon>Pseudomonadota</taxon>
        <taxon>Alphaproteobacteria</taxon>
        <taxon>Sphingomonadales</taxon>
        <taxon>Sphingomonadaceae</taxon>
        <taxon>Novosphingobium</taxon>
    </lineage>
</organism>
<keyword evidence="1" id="KW-1133">Transmembrane helix</keyword>
<sequence length="91" mass="9748">MSLFWIGALLVMAGSFLVYLASPNCSPTVSVAARRASGWGGVATMLAGQFMLLCWAGPATAIFIALTFASLVWSVVPLLALWLRMRREAGR</sequence>
<evidence type="ECO:0000256" key="1">
    <source>
        <dbReference type="SAM" id="Phobius"/>
    </source>
</evidence>
<name>A0A2K2FV84_9SPHN</name>
<keyword evidence="1" id="KW-0812">Transmembrane</keyword>
<protein>
    <submittedName>
        <fullName evidence="2">Uncharacterized protein</fullName>
    </submittedName>
</protein>
<dbReference type="Proteomes" id="UP000236327">
    <property type="component" value="Unassembled WGS sequence"/>
</dbReference>
<dbReference type="AlphaFoldDB" id="A0A2K2FV84"/>
<comment type="caution">
    <text evidence="2">The sequence shown here is derived from an EMBL/GenBank/DDBJ whole genome shotgun (WGS) entry which is preliminary data.</text>
</comment>
<dbReference type="EMBL" id="LYMM01000068">
    <property type="protein sequence ID" value="PNU02705.1"/>
    <property type="molecule type" value="Genomic_DNA"/>
</dbReference>